<dbReference type="CDD" id="cd00275">
    <property type="entry name" value="C2_PLC_like"/>
    <property type="match status" value="1"/>
</dbReference>
<dbReference type="SUPFAM" id="SSF49562">
    <property type="entry name" value="C2 domain (Calcium/lipid-binding domain, CaLB)"/>
    <property type="match status" value="1"/>
</dbReference>
<dbReference type="InterPro" id="IPR000008">
    <property type="entry name" value="C2_dom"/>
</dbReference>
<evidence type="ECO:0000313" key="7">
    <source>
        <dbReference type="EMBL" id="GAU43807.1"/>
    </source>
</evidence>
<dbReference type="Gene3D" id="1.10.238.10">
    <property type="entry name" value="EF-hand"/>
    <property type="match status" value="1"/>
</dbReference>
<dbReference type="GO" id="GO:0048015">
    <property type="term" value="P:phosphatidylinositol-mediated signaling"/>
    <property type="evidence" value="ECO:0007669"/>
    <property type="project" value="TreeGrafter"/>
</dbReference>
<evidence type="ECO:0000256" key="3">
    <source>
        <dbReference type="ARBA" id="ARBA00023224"/>
    </source>
</evidence>
<keyword evidence="8" id="KW-1185">Reference proteome</keyword>
<dbReference type="OrthoDB" id="269822at2759"/>
<dbReference type="InterPro" id="IPR001192">
    <property type="entry name" value="PI-PLC_fam"/>
</dbReference>
<dbReference type="InterPro" id="IPR001711">
    <property type="entry name" value="PLipase_C_Pinositol-sp_Y"/>
</dbReference>
<dbReference type="InterPro" id="IPR015359">
    <property type="entry name" value="PLC_EF-hand-like"/>
</dbReference>
<dbReference type="PRINTS" id="PR00390">
    <property type="entry name" value="PHPHLIPASEC"/>
</dbReference>
<dbReference type="SMART" id="SM00149">
    <property type="entry name" value="PLCYc"/>
    <property type="match status" value="1"/>
</dbReference>
<dbReference type="SMART" id="SM00239">
    <property type="entry name" value="C2"/>
    <property type="match status" value="1"/>
</dbReference>
<sequence length="527" mass="60028">MSKQTYSVCLCWRRRFKLALSEAPQEIKTLFNNYSENDLMTATNLKRFLIEVQKQEQATEEEAQAIIDSFKHFHRRGAGLNLETFFKFLFSDSNLSLSPSIGVHHDMTLPLSHYFIYTGHNSYLTGNQLSSDCSDVPIVNALKRGVRVIELDLWPNASKDNVDVLHGRTLTTPVELIRCLRSIKEHAFVASEYPVEFPSPESLKKRIIISTKPPKEYLEIKEVKEKEDDSLHDSLQEKASGDDEAWGKEIPSFKCGSISDYKVNNLDKDIHDEEDLYESDKSQHHNVAPEYKGLIAIHAGKSKGGIEAWFKVDPDKAKRISLSEQQLEKAAITHGKEIVRFTQRNILRVFPKGTRIDSSNYNPLIGWIHGAQMVAFNMQGYGRSLWLMHGMFRANGGCGYVKKPDFLLKTDPNNEVFDPRAKLPVKTTLKVGIAGVPSDSIMRKTKAIEDNWLPTWNETFEFPLTVPEIALLRIEVHEYDMSEKDDFGGQTCLPLSELRSGIRAVSLHSQKGDKYNSVKLLMRFEFI</sequence>
<dbReference type="SUPFAM" id="SSF51695">
    <property type="entry name" value="PLC-like phosphodiesterases"/>
    <property type="match status" value="1"/>
</dbReference>
<dbReference type="Proteomes" id="UP000242715">
    <property type="component" value="Unassembled WGS sequence"/>
</dbReference>
<dbReference type="Pfam" id="PF00168">
    <property type="entry name" value="C2"/>
    <property type="match status" value="1"/>
</dbReference>
<dbReference type="GO" id="GO:0004435">
    <property type="term" value="F:phosphatidylinositol-4,5-bisphosphate phospholipase C activity"/>
    <property type="evidence" value="ECO:0007669"/>
    <property type="project" value="UniProtKB-EC"/>
</dbReference>
<dbReference type="Gene3D" id="2.60.40.150">
    <property type="entry name" value="C2 domain"/>
    <property type="match status" value="1"/>
</dbReference>
<dbReference type="Pfam" id="PF00388">
    <property type="entry name" value="PI-PLC-X"/>
    <property type="match status" value="1"/>
</dbReference>
<dbReference type="SUPFAM" id="SSF47473">
    <property type="entry name" value="EF-hand"/>
    <property type="match status" value="1"/>
</dbReference>
<comment type="subcellular location">
    <subcellularLocation>
        <location evidence="2">Cell membrane</location>
        <topology evidence="2">Peripheral membrane protein</topology>
    </subcellularLocation>
</comment>
<evidence type="ECO:0000313" key="8">
    <source>
        <dbReference type="Proteomes" id="UP000242715"/>
    </source>
</evidence>
<gene>
    <name evidence="7" type="ORF">TSUD_247960</name>
</gene>
<evidence type="ECO:0000256" key="1">
    <source>
        <dbReference type="ARBA" id="ARBA00001195"/>
    </source>
</evidence>
<dbReference type="Pfam" id="PF00387">
    <property type="entry name" value="PI-PLC-Y"/>
    <property type="match status" value="1"/>
</dbReference>
<dbReference type="InterPro" id="IPR011992">
    <property type="entry name" value="EF-hand-dom_pair"/>
</dbReference>
<keyword evidence="3" id="KW-0807">Transducer</keyword>
<accession>A0A2Z6PH86</accession>
<dbReference type="InterPro" id="IPR000909">
    <property type="entry name" value="PLipase_C_PInositol-sp_X_dom"/>
</dbReference>
<comment type="catalytic activity">
    <reaction evidence="1 4">
        <text>a 1,2-diacyl-sn-glycero-3-phospho-(1D-myo-inositol-4,5-bisphosphate) + H2O = 1D-myo-inositol 1,4,5-trisphosphate + a 1,2-diacyl-sn-glycerol + H(+)</text>
        <dbReference type="Rhea" id="RHEA:33179"/>
        <dbReference type="ChEBI" id="CHEBI:15377"/>
        <dbReference type="ChEBI" id="CHEBI:15378"/>
        <dbReference type="ChEBI" id="CHEBI:17815"/>
        <dbReference type="ChEBI" id="CHEBI:58456"/>
        <dbReference type="ChEBI" id="CHEBI:203600"/>
        <dbReference type="EC" id="3.1.4.11"/>
    </reaction>
</comment>
<name>A0A2Z6PH86_TRISU</name>
<organism evidence="7 8">
    <name type="scientific">Trifolium subterraneum</name>
    <name type="common">Subterranean clover</name>
    <dbReference type="NCBI Taxonomy" id="3900"/>
    <lineage>
        <taxon>Eukaryota</taxon>
        <taxon>Viridiplantae</taxon>
        <taxon>Streptophyta</taxon>
        <taxon>Embryophyta</taxon>
        <taxon>Tracheophyta</taxon>
        <taxon>Spermatophyta</taxon>
        <taxon>Magnoliopsida</taxon>
        <taxon>eudicotyledons</taxon>
        <taxon>Gunneridae</taxon>
        <taxon>Pentapetalae</taxon>
        <taxon>rosids</taxon>
        <taxon>fabids</taxon>
        <taxon>Fabales</taxon>
        <taxon>Fabaceae</taxon>
        <taxon>Papilionoideae</taxon>
        <taxon>50 kb inversion clade</taxon>
        <taxon>NPAAA clade</taxon>
        <taxon>Hologalegina</taxon>
        <taxon>IRL clade</taxon>
        <taxon>Trifolieae</taxon>
        <taxon>Trifolium</taxon>
    </lineage>
</organism>
<dbReference type="InterPro" id="IPR017946">
    <property type="entry name" value="PLC-like_Pdiesterase_TIM-brl"/>
</dbReference>
<evidence type="ECO:0000259" key="6">
    <source>
        <dbReference type="PROSITE" id="PS50008"/>
    </source>
</evidence>
<dbReference type="AlphaFoldDB" id="A0A2Z6PH86"/>
<evidence type="ECO:0000256" key="2">
    <source>
        <dbReference type="ARBA" id="ARBA00004202"/>
    </source>
</evidence>
<dbReference type="EMBL" id="DF973995">
    <property type="protein sequence ID" value="GAU43807.1"/>
    <property type="molecule type" value="Genomic_DNA"/>
</dbReference>
<dbReference type="PROSITE" id="PS50008">
    <property type="entry name" value="PIPLC_Y_DOMAIN"/>
    <property type="match status" value="1"/>
</dbReference>
<keyword evidence="4" id="KW-0378">Hydrolase</keyword>
<dbReference type="GO" id="GO:0051209">
    <property type="term" value="P:release of sequestered calcium ion into cytosol"/>
    <property type="evidence" value="ECO:0007669"/>
    <property type="project" value="TreeGrafter"/>
</dbReference>
<feature type="domain" description="PI-PLC Y-box" evidence="6">
    <location>
        <begin position="321"/>
        <end position="407"/>
    </location>
</feature>
<protein>
    <recommendedName>
        <fullName evidence="4">Phosphoinositide phospholipase C</fullName>
        <ecNumber evidence="4">3.1.4.11</ecNumber>
    </recommendedName>
</protein>
<dbReference type="PROSITE" id="PS50004">
    <property type="entry name" value="C2"/>
    <property type="match status" value="1"/>
</dbReference>
<dbReference type="Pfam" id="PF09279">
    <property type="entry name" value="EF-hand_like"/>
    <property type="match status" value="1"/>
</dbReference>
<evidence type="ECO:0000259" key="5">
    <source>
        <dbReference type="PROSITE" id="PS50004"/>
    </source>
</evidence>
<dbReference type="InterPro" id="IPR035892">
    <property type="entry name" value="C2_domain_sf"/>
</dbReference>
<dbReference type="PANTHER" id="PTHR10336:SF203">
    <property type="entry name" value="PHOSPHOINOSITIDE PHOSPHOLIPASE C"/>
    <property type="match status" value="1"/>
</dbReference>
<dbReference type="PANTHER" id="PTHR10336">
    <property type="entry name" value="PHOSPHOINOSITIDE-SPECIFIC PHOSPHOLIPASE C FAMILY PROTEIN"/>
    <property type="match status" value="1"/>
</dbReference>
<reference evidence="8" key="1">
    <citation type="journal article" date="2017" name="Front. Plant Sci.">
        <title>Climate Clever Clovers: New Paradigm to Reduce the Environmental Footprint of Ruminants by Breeding Low Methanogenic Forages Utilizing Haplotype Variation.</title>
        <authorList>
            <person name="Kaur P."/>
            <person name="Appels R."/>
            <person name="Bayer P.E."/>
            <person name="Keeble-Gagnere G."/>
            <person name="Wang J."/>
            <person name="Hirakawa H."/>
            <person name="Shirasawa K."/>
            <person name="Vercoe P."/>
            <person name="Stefanova K."/>
            <person name="Durmic Z."/>
            <person name="Nichols P."/>
            <person name="Revell C."/>
            <person name="Isobe S.N."/>
            <person name="Edwards D."/>
            <person name="Erskine W."/>
        </authorList>
    </citation>
    <scope>NUCLEOTIDE SEQUENCE [LARGE SCALE GENOMIC DNA]</scope>
    <source>
        <strain evidence="8">cv. Daliak</strain>
    </source>
</reference>
<keyword evidence="4" id="KW-0442">Lipid degradation</keyword>
<feature type="domain" description="C2" evidence="5">
    <location>
        <begin position="351"/>
        <end position="509"/>
    </location>
</feature>
<evidence type="ECO:0000256" key="4">
    <source>
        <dbReference type="RuleBase" id="RU361133"/>
    </source>
</evidence>
<dbReference type="GO" id="GO:0016042">
    <property type="term" value="P:lipid catabolic process"/>
    <property type="evidence" value="ECO:0007669"/>
    <property type="project" value="UniProtKB-KW"/>
</dbReference>
<dbReference type="PROSITE" id="PS50007">
    <property type="entry name" value="PIPLC_X_DOMAIN"/>
    <property type="match status" value="1"/>
</dbReference>
<proteinExistence type="predicted"/>
<dbReference type="EC" id="3.1.4.11" evidence="4"/>
<dbReference type="Gene3D" id="3.20.20.190">
    <property type="entry name" value="Phosphatidylinositol (PI) phosphodiesterase"/>
    <property type="match status" value="2"/>
</dbReference>
<keyword evidence="4" id="KW-0443">Lipid metabolism</keyword>
<dbReference type="SMART" id="SM00148">
    <property type="entry name" value="PLCXc"/>
    <property type="match status" value="1"/>
</dbReference>
<dbReference type="GO" id="GO:0005886">
    <property type="term" value="C:plasma membrane"/>
    <property type="evidence" value="ECO:0007669"/>
    <property type="project" value="UniProtKB-SubCell"/>
</dbReference>